<evidence type="ECO:0000313" key="4">
    <source>
        <dbReference type="Proteomes" id="UP001596395"/>
    </source>
</evidence>
<dbReference type="Gene3D" id="2.60.40.10">
    <property type="entry name" value="Immunoglobulins"/>
    <property type="match status" value="1"/>
</dbReference>
<name>A0ABD5VLW3_9EURY</name>
<dbReference type="InterPro" id="IPR003961">
    <property type="entry name" value="FN3_dom"/>
</dbReference>
<gene>
    <name evidence="3" type="ORF">ACFQGB_17945</name>
</gene>
<sequence>MTLQGSRLVMIGRGIDDHEQPHDQFPEVPNGNHLRWSFDPTVGFARHGYHLFRREHVGDRIDPTPLADYVGGSTGTRRTHTITTPAGSVDVDLDAPASIVSNGQLAIPVDPGPVTVRFPEPVFEVRATLHVTAPTTVRALAGGVTVDSTDLDADGTVTLSFDRIEAVELEGGPATVEDVAFFPVSREYGQGWTPVPAFDEPLGLPLYHGDYPATGGHQQDLASARSIAQTRIEYGDPNHYTATTAVHDDGHISVDTDSLVVTGTNTNWDHSLTGRRFSVAGDDTAYVVTEVRPGDDAPDELLLSRPYEGQSQTNTAYELADDRFGALHDYLVHLLDDSPGSGGQLGRTIPTPLETGQAAHWTGGTWIYDFGGGPTRDVEGLYVQFATETTGTISVTQGSTTVERDPGSTASPEWHAGLEGLPIRFEDQRAVYTIESVDTASGRTLELDRPYSGPDLANASFAVFEAKRYGIERTAVSGQYLRLDAPYRNPRGVSEYLVTGAFGSQGETATSPWQNPLETTLLGSVEPAIAQALGLYWIDTDADRDRSYDYLLVADHDGVLEDAYGEDEPFDPRNLELFADGVEAVDGYITFDVERGAAPPVERPTGAAAHDLPPSPPESHSTPSGERYGTNTAGLRWDEGAGARGAMLPDDPVQYHLWRHDYQSDERPSTAPPPAAYDPLTAPAVADTDRDDPIAVSDADTTNAPGWPNQSIDTVDRGLLDGWYSYRLNGVDLFGRASDLGEPADWIDDGTTKHPSAIHLVDDQAPPPPRQVDAQLLDVDQPTAGTGELEVSWIWPETLAAQAPDAVEFTVQYYPGQLNEQFGEITSVAEPYDDYLEIETDVPAIDPADGYVGATLQVGDASYDIVESDAARDGTLSVTVRDERPSPPTTVETTDGSTPVEITDSRPNATTGATPAESVESAIRRDRPESGSACTISIPPTVSGGTIAVADGDRTVYGYDTDWSRALVGQAFTTPDGNEYTVTAVDGHDELTLDEPYVVPDPNESERTRFAYAIEHPVRVDYDDPDAWASATEPSDWRSTHATISIEDAVEEVAASDPDNPLDTSYRAYETTVPIPRVDDPPRDPFATSEAEPVTYAHVGVNTHDRQGNVGDVSAPVTVSRVLEEAPVPPTQPSFESAIDYATPPDYDGQSKYTVRFAHPGEHRTVHVYRAMDKAIFRADYAKRNAGDATRSLDPTNPDHFPPYRRDDSSVARRKQIRDTIESLHDAVTAAGSFQAALEHYRDLEPDVLQTLAGLDGTREAYAKRTIEALDPDEHPNVRGPDFESGDPGPGYTLGANPPPGAVPGSDLCAWVDAFDGKTRRRYFYRTSTVNEAGIESEELSYPTRPVQAVDTVPPTAPSVTDVTGGDRSIELTLASNREPDLSEYQLYRTTDKSKATDIRRMIQVATLSEDRPPVAGTSSTTGRPSSVSITDTGVDVARTYYYRVVAVDEAGNVSDSSKRCAGQAYATSPPPEPTWDRAEWVAIEADGTVHDWASAPATAEPAIELAWSLQSPGSQPPAVLLQQASDSGLWQTLSSWSDRDTGYLVRDVQPSQTHEFRVKIRDRAGNIATGPARTVSPPEDN</sequence>
<feature type="domain" description="Fibronectin type-III" evidence="2">
    <location>
        <begin position="614"/>
        <end position="737"/>
    </location>
</feature>
<feature type="region of interest" description="Disordered" evidence="1">
    <location>
        <begin position="1411"/>
        <end position="1430"/>
    </location>
</feature>
<dbReference type="Proteomes" id="UP001596395">
    <property type="component" value="Unassembled WGS sequence"/>
</dbReference>
<feature type="compositionally biased region" description="Polar residues" evidence="1">
    <location>
        <begin position="1417"/>
        <end position="1430"/>
    </location>
</feature>
<feature type="region of interest" description="Disordered" evidence="1">
    <location>
        <begin position="598"/>
        <end position="636"/>
    </location>
</feature>
<feature type="region of interest" description="Disordered" evidence="1">
    <location>
        <begin position="1188"/>
        <end position="1212"/>
    </location>
</feature>
<feature type="domain" description="Fibronectin type-III" evidence="2">
    <location>
        <begin position="1352"/>
        <end position="1454"/>
    </location>
</feature>
<organism evidence="3 4">
    <name type="scientific">Halorubellus litoreus</name>
    <dbReference type="NCBI Taxonomy" id="755308"/>
    <lineage>
        <taxon>Archaea</taxon>
        <taxon>Methanobacteriati</taxon>
        <taxon>Methanobacteriota</taxon>
        <taxon>Stenosarchaea group</taxon>
        <taxon>Halobacteria</taxon>
        <taxon>Halobacteriales</taxon>
        <taxon>Halorubellaceae</taxon>
        <taxon>Halorubellus</taxon>
    </lineage>
</organism>
<feature type="region of interest" description="Disordered" evidence="1">
    <location>
        <begin position="1272"/>
        <end position="1293"/>
    </location>
</feature>
<feature type="region of interest" description="Disordered" evidence="1">
    <location>
        <begin position="662"/>
        <end position="712"/>
    </location>
</feature>
<accession>A0ABD5VLW3</accession>
<proteinExistence type="predicted"/>
<evidence type="ECO:0000256" key="1">
    <source>
        <dbReference type="SAM" id="MobiDB-lite"/>
    </source>
</evidence>
<feature type="region of interest" description="Disordered" evidence="1">
    <location>
        <begin position="1563"/>
        <end position="1582"/>
    </location>
</feature>
<comment type="caution">
    <text evidence="3">The sequence shown here is derived from an EMBL/GenBank/DDBJ whole genome shotgun (WGS) entry which is preliminary data.</text>
</comment>
<dbReference type="EMBL" id="JBHSXN010000004">
    <property type="protein sequence ID" value="MFC6954753.1"/>
    <property type="molecule type" value="Genomic_DNA"/>
</dbReference>
<reference evidence="3 4" key="1">
    <citation type="journal article" date="2019" name="Int. J. Syst. Evol. Microbiol.">
        <title>The Global Catalogue of Microorganisms (GCM) 10K type strain sequencing project: providing services to taxonomists for standard genome sequencing and annotation.</title>
        <authorList>
            <consortium name="The Broad Institute Genomics Platform"/>
            <consortium name="The Broad Institute Genome Sequencing Center for Infectious Disease"/>
            <person name="Wu L."/>
            <person name="Ma J."/>
        </authorList>
    </citation>
    <scope>NUCLEOTIDE SEQUENCE [LARGE SCALE GENOMIC DNA]</scope>
    <source>
        <strain evidence="3 4">GX26</strain>
    </source>
</reference>
<dbReference type="SMART" id="SM00060">
    <property type="entry name" value="FN3"/>
    <property type="match status" value="3"/>
</dbReference>
<evidence type="ECO:0000313" key="3">
    <source>
        <dbReference type="EMBL" id="MFC6954753.1"/>
    </source>
</evidence>
<feature type="compositionally biased region" description="Polar residues" evidence="1">
    <location>
        <begin position="699"/>
        <end position="712"/>
    </location>
</feature>
<protein>
    <recommendedName>
        <fullName evidence="2">Fibronectin type-III domain-containing protein</fullName>
    </recommendedName>
</protein>
<dbReference type="InterPro" id="IPR013783">
    <property type="entry name" value="Ig-like_fold"/>
</dbReference>
<dbReference type="RefSeq" id="WP_336351696.1">
    <property type="nucleotide sequence ID" value="NZ_JAZAQL010000004.1"/>
</dbReference>
<keyword evidence="4" id="KW-1185">Reference proteome</keyword>
<feature type="region of interest" description="Disordered" evidence="1">
    <location>
        <begin position="880"/>
        <end position="935"/>
    </location>
</feature>
<feature type="compositionally biased region" description="Basic and acidic residues" evidence="1">
    <location>
        <begin position="1202"/>
        <end position="1212"/>
    </location>
</feature>
<feature type="domain" description="Fibronectin type-III" evidence="2">
    <location>
        <begin position="1487"/>
        <end position="1568"/>
    </location>
</feature>
<evidence type="ECO:0000259" key="2">
    <source>
        <dbReference type="SMART" id="SM00060"/>
    </source>
</evidence>